<feature type="transmembrane region" description="Helical" evidence="1">
    <location>
        <begin position="76"/>
        <end position="94"/>
    </location>
</feature>
<organism evidence="2 3">
    <name type="scientific">Chthoniobacter flavus Ellin428</name>
    <dbReference type="NCBI Taxonomy" id="497964"/>
    <lineage>
        <taxon>Bacteria</taxon>
        <taxon>Pseudomonadati</taxon>
        <taxon>Verrucomicrobiota</taxon>
        <taxon>Spartobacteria</taxon>
        <taxon>Chthoniobacterales</taxon>
        <taxon>Chthoniobacteraceae</taxon>
        <taxon>Chthoniobacter</taxon>
    </lineage>
</organism>
<evidence type="ECO:0000256" key="1">
    <source>
        <dbReference type="SAM" id="Phobius"/>
    </source>
</evidence>
<keyword evidence="3" id="KW-1185">Reference proteome</keyword>
<evidence type="ECO:0000313" key="2">
    <source>
        <dbReference type="EMBL" id="EDY21273.1"/>
    </source>
</evidence>
<feature type="transmembrane region" description="Helical" evidence="1">
    <location>
        <begin position="48"/>
        <end position="70"/>
    </location>
</feature>
<comment type="caution">
    <text evidence="2">The sequence shown here is derived from an EMBL/GenBank/DDBJ whole genome shotgun (WGS) entry which is preliminary data.</text>
</comment>
<reference evidence="2 3" key="1">
    <citation type="journal article" date="2011" name="J. Bacteriol.">
        <title>Genome sequence of Chthoniobacter flavus Ellin428, an aerobic heterotrophic soil bacterium.</title>
        <authorList>
            <person name="Kant R."/>
            <person name="van Passel M.W."/>
            <person name="Palva A."/>
            <person name="Lucas S."/>
            <person name="Lapidus A."/>
            <person name="Glavina Del Rio T."/>
            <person name="Dalin E."/>
            <person name="Tice H."/>
            <person name="Bruce D."/>
            <person name="Goodwin L."/>
            <person name="Pitluck S."/>
            <person name="Larimer F.W."/>
            <person name="Land M.L."/>
            <person name="Hauser L."/>
            <person name="Sangwan P."/>
            <person name="de Vos W.M."/>
            <person name="Janssen P.H."/>
            <person name="Smidt H."/>
        </authorList>
    </citation>
    <scope>NUCLEOTIDE SEQUENCE [LARGE SCALE GENOMIC DNA]</scope>
    <source>
        <strain evidence="2 3">Ellin428</strain>
    </source>
</reference>
<evidence type="ECO:0000313" key="3">
    <source>
        <dbReference type="Proteomes" id="UP000005824"/>
    </source>
</evidence>
<keyword evidence="1" id="KW-0812">Transmembrane</keyword>
<dbReference type="EMBL" id="ABVL01000003">
    <property type="protein sequence ID" value="EDY21273.1"/>
    <property type="molecule type" value="Genomic_DNA"/>
</dbReference>
<name>B4CWV3_9BACT</name>
<sequence precursor="true">MDVAPPPLPPARISGFLLVSLVFAILAVAVTAALCTTEDWVPVPWQRLVLAFIGIGGAGMALVFGAIVLFDRRKGWPVAIFVAVISIAVFCFLIPQLPRTLNGMIGPVGFKMPDGMVQANEPIIHGKNVPTAAQARPLLVAWGEEAMVRPYEEHGHHNAKWDELARQFIRGMALEFCGTYPRPGLEELRPLAAELKRRGCDDPWVLFLVRGLSDNDPDFPDAMRAAAKTLIDANYAPFPLWLAHAETARPEFEEGPPPKDKADPAGLEALRAALTAQPLKQGALEAWLSIFTQEPGRSVLQREGDEVCQALESIPGMPEWFSLTVRGRMEIDRAWAARGNAWANSVSGEQWRLFSEHLQLAREALERAHKLAPNEPEPTRALITVELGSTNLISMRRRFNAAVANRFDDLNAYESFRAGLLPRWFGSEEAMLGFGRTCLATERFDTAVPWQMLRAVRAVAEERDHPDRYYTSDDVPWRDLNIMFNGYLAHDGPESKSYVLSTKLVLVAKAGHDNDVARLLKELNYKVDPRAVDDWHLPRHWVGGMAALSGPAKDLVSAAQDLHEGAPEQALQKLLAAQKIGGQPPAALEYIRNSIAELQAIIALRKAPWQSLTPPPDLAGWKKESGQWTANPATGITQFQPDKSGALLTRLEPIGDQWELRGELTMFSPGPAEIAIFCGPPDDQKQHSFSLRFWTQANRTLGISLARGFGEDPVSKRDELKRPVSFLIRLENGRLLVKSDDYEWFLVQPLPEGVTLDKNSVLSIGSARGGFADLMIRKLEFRAAHSAAQ</sequence>
<gene>
    <name evidence="2" type="ORF">CfE428DRAFT_1566</name>
</gene>
<dbReference type="InParanoid" id="B4CWV3"/>
<keyword evidence="1" id="KW-1133">Transmembrane helix</keyword>
<dbReference type="RefSeq" id="WP_006978892.1">
    <property type="nucleotide sequence ID" value="NZ_ABVL01000003.1"/>
</dbReference>
<dbReference type="AlphaFoldDB" id="B4CWV3"/>
<protein>
    <submittedName>
        <fullName evidence="2">Uncharacterized protein</fullName>
    </submittedName>
</protein>
<keyword evidence="1" id="KW-0472">Membrane</keyword>
<accession>B4CWV3</accession>
<feature type="transmembrane region" description="Helical" evidence="1">
    <location>
        <begin position="15"/>
        <end position="36"/>
    </location>
</feature>
<dbReference type="STRING" id="497964.CfE428DRAFT_1566"/>
<proteinExistence type="predicted"/>
<dbReference type="Proteomes" id="UP000005824">
    <property type="component" value="Unassembled WGS sequence"/>
</dbReference>